<evidence type="ECO:0000313" key="2">
    <source>
        <dbReference type="Proteomes" id="UP000503339"/>
    </source>
</evidence>
<name>A0A6M7UBC7_9HYPH</name>
<sequence>MAKWCRKANLAYGAGGTLLLPALYLLPQFRENRYSAFPELLQRSRRDVLERGSRLEARSDPGLFFW</sequence>
<dbReference type="Proteomes" id="UP000503339">
    <property type="component" value="Chromosome"/>
</dbReference>
<protein>
    <submittedName>
        <fullName evidence="1">Uncharacterized protein</fullName>
    </submittedName>
</protein>
<reference evidence="1 2" key="1">
    <citation type="submission" date="2018-10" db="EMBL/GenBank/DDBJ databases">
        <authorList>
            <person name="Perry B.J."/>
            <person name="Sullivan J.T."/>
            <person name="Murphy R.J.T."/>
            <person name="Ramsay J.P."/>
            <person name="Ronson C.W."/>
        </authorList>
    </citation>
    <scope>NUCLEOTIDE SEQUENCE [LARGE SCALE GENOMIC DNA]</scope>
    <source>
        <strain evidence="1 2">NZP2014</strain>
    </source>
</reference>
<keyword evidence="2" id="KW-1185">Reference proteome</keyword>
<proteinExistence type="predicted"/>
<evidence type="ECO:0000313" key="1">
    <source>
        <dbReference type="EMBL" id="QKC75039.1"/>
    </source>
</evidence>
<organism evidence="1 2">
    <name type="scientific">Mesorhizobium erdmanii</name>
    <dbReference type="NCBI Taxonomy" id="1777866"/>
    <lineage>
        <taxon>Bacteria</taxon>
        <taxon>Pseudomonadati</taxon>
        <taxon>Pseudomonadota</taxon>
        <taxon>Alphaproteobacteria</taxon>
        <taxon>Hyphomicrobiales</taxon>
        <taxon>Phyllobacteriaceae</taxon>
        <taxon>Mesorhizobium</taxon>
    </lineage>
</organism>
<dbReference type="EMBL" id="CP033361">
    <property type="protein sequence ID" value="QKC75039.1"/>
    <property type="molecule type" value="Genomic_DNA"/>
</dbReference>
<dbReference type="AlphaFoldDB" id="A0A6M7UBC7"/>
<gene>
    <name evidence="1" type="ORF">EB233_05340</name>
</gene>
<dbReference type="KEGG" id="merd:EB233_05340"/>
<accession>A0A6M7UBC7</accession>